<evidence type="ECO:0000256" key="7">
    <source>
        <dbReference type="ARBA" id="ARBA00023326"/>
    </source>
</evidence>
<dbReference type="STRING" id="1245526.SAMN05216580_0574"/>
<evidence type="ECO:0000256" key="8">
    <source>
        <dbReference type="SAM" id="SignalP"/>
    </source>
</evidence>
<name>A0A1H2EH63_9GAMM</name>
<evidence type="ECO:0000256" key="3">
    <source>
        <dbReference type="ARBA" id="ARBA00012601"/>
    </source>
</evidence>
<accession>A0A1H2EH63</accession>
<protein>
    <recommendedName>
        <fullName evidence="3">cellulase</fullName>
        <ecNumber evidence="3">3.2.1.4</ecNumber>
    </recommendedName>
</protein>
<dbReference type="InterPro" id="IPR012341">
    <property type="entry name" value="6hp_glycosidase-like_sf"/>
</dbReference>
<keyword evidence="10" id="KW-1185">Reference proteome</keyword>
<dbReference type="GO" id="GO:0030245">
    <property type="term" value="P:cellulose catabolic process"/>
    <property type="evidence" value="ECO:0007669"/>
    <property type="project" value="UniProtKB-KW"/>
</dbReference>
<feature type="signal peptide" evidence="8">
    <location>
        <begin position="1"/>
        <end position="20"/>
    </location>
</feature>
<evidence type="ECO:0000313" key="10">
    <source>
        <dbReference type="Proteomes" id="UP000243063"/>
    </source>
</evidence>
<dbReference type="EMBL" id="LT629780">
    <property type="protein sequence ID" value="SDT94038.1"/>
    <property type="molecule type" value="Genomic_DNA"/>
</dbReference>
<evidence type="ECO:0000313" key="9">
    <source>
        <dbReference type="EMBL" id="SDT94038.1"/>
    </source>
</evidence>
<dbReference type="RefSeq" id="WP_090211971.1">
    <property type="nucleotide sequence ID" value="NZ_LT629780.1"/>
</dbReference>
<evidence type="ECO:0000256" key="6">
    <source>
        <dbReference type="ARBA" id="ARBA00023295"/>
    </source>
</evidence>
<sequence length="369" mass="40883">MWRALLLCLCCLGLPLPGWAATCAWPAWESFRQHLVSDDGRVIDPSSPRLITTSEGQSYGLFFALVGNDRASFALLLRWTVDNLAGGDLERRLPAWLWGRHDDGRWAVLDANNASDSDLWIAYSLLEAGRLWQVPEYRRQGLALLWRSAAQTLRPMPQLGLMLLPGDIGFESEAGWRLNPSYLPPQLLDRFALEAPVWADLASASRRLLLASAPRGLAPDWLLWRRDGQPAADPEHGEEGDYDAIRVYLWLGMLAPDAAERAALQQHFAPMARLTAERGRPPERIDAARGSAEGGGPPGFSAALLPLLAALDPPALAAQRARLKAEPLADDAYYNRVLALYGEGWDQGFYRFDKDGRLLPAWQTAPCKN</sequence>
<dbReference type="PRINTS" id="PR00735">
    <property type="entry name" value="GLHYDRLASE8"/>
</dbReference>
<keyword evidence="8" id="KW-0732">Signal</keyword>
<evidence type="ECO:0000256" key="4">
    <source>
        <dbReference type="ARBA" id="ARBA00022801"/>
    </source>
</evidence>
<comment type="catalytic activity">
    <reaction evidence="1">
        <text>Endohydrolysis of (1-&gt;4)-beta-D-glucosidic linkages in cellulose, lichenin and cereal beta-D-glucans.</text>
        <dbReference type="EC" id="3.2.1.4"/>
    </reaction>
</comment>
<keyword evidence="5" id="KW-0136">Cellulose degradation</keyword>
<dbReference type="Gene3D" id="1.50.10.10">
    <property type="match status" value="1"/>
</dbReference>
<dbReference type="EC" id="3.2.1.4" evidence="3"/>
<organism evidence="9 10">
    <name type="scientific">Geopseudomonas guangdongensis</name>
    <dbReference type="NCBI Taxonomy" id="1245526"/>
    <lineage>
        <taxon>Bacteria</taxon>
        <taxon>Pseudomonadati</taxon>
        <taxon>Pseudomonadota</taxon>
        <taxon>Gammaproteobacteria</taxon>
        <taxon>Pseudomonadales</taxon>
        <taxon>Pseudomonadaceae</taxon>
        <taxon>Geopseudomonas</taxon>
    </lineage>
</organism>
<dbReference type="InterPro" id="IPR008928">
    <property type="entry name" value="6-hairpin_glycosidase_sf"/>
</dbReference>
<keyword evidence="7" id="KW-0624">Polysaccharide degradation</keyword>
<keyword evidence="6" id="KW-0326">Glycosidase</keyword>
<dbReference type="Pfam" id="PF01270">
    <property type="entry name" value="Glyco_hydro_8"/>
    <property type="match status" value="1"/>
</dbReference>
<feature type="chain" id="PRO_5009273063" description="cellulase" evidence="8">
    <location>
        <begin position="21"/>
        <end position="369"/>
    </location>
</feature>
<keyword evidence="4" id="KW-0378">Hydrolase</keyword>
<proteinExistence type="inferred from homology"/>
<evidence type="ECO:0000256" key="5">
    <source>
        <dbReference type="ARBA" id="ARBA00023001"/>
    </source>
</evidence>
<reference evidence="10" key="1">
    <citation type="submission" date="2016-10" db="EMBL/GenBank/DDBJ databases">
        <authorList>
            <person name="Varghese N."/>
            <person name="Submissions S."/>
        </authorList>
    </citation>
    <scope>NUCLEOTIDE SEQUENCE [LARGE SCALE GENOMIC DNA]</scope>
    <source>
        <strain evidence="10">CCTCC 2012022</strain>
    </source>
</reference>
<dbReference type="AlphaFoldDB" id="A0A1H2EH63"/>
<dbReference type="InterPro" id="IPR002037">
    <property type="entry name" value="Glyco_hydro_8"/>
</dbReference>
<keyword evidence="7" id="KW-0119">Carbohydrate metabolism</keyword>
<evidence type="ECO:0000256" key="2">
    <source>
        <dbReference type="ARBA" id="ARBA00009209"/>
    </source>
</evidence>
<dbReference type="GO" id="GO:0008810">
    <property type="term" value="F:cellulase activity"/>
    <property type="evidence" value="ECO:0007669"/>
    <property type="project" value="UniProtKB-EC"/>
</dbReference>
<comment type="similarity">
    <text evidence="2">Belongs to the glycosyl hydrolase 8 (cellulase D) family.</text>
</comment>
<evidence type="ECO:0000256" key="1">
    <source>
        <dbReference type="ARBA" id="ARBA00000966"/>
    </source>
</evidence>
<dbReference type="OrthoDB" id="9766708at2"/>
<dbReference type="SUPFAM" id="SSF48208">
    <property type="entry name" value="Six-hairpin glycosidases"/>
    <property type="match status" value="1"/>
</dbReference>
<gene>
    <name evidence="9" type="ORF">SAMN05216580_0574</name>
</gene>
<dbReference type="NCBIfam" id="NF008305">
    <property type="entry name" value="PRK11097.1"/>
    <property type="match status" value="1"/>
</dbReference>
<dbReference type="Proteomes" id="UP000243063">
    <property type="component" value="Chromosome I"/>
</dbReference>